<dbReference type="EMBL" id="AP024355">
    <property type="protein sequence ID" value="BCR05175.1"/>
    <property type="molecule type" value="Genomic_DNA"/>
</dbReference>
<dbReference type="CDD" id="cd00071">
    <property type="entry name" value="GMPK"/>
    <property type="match status" value="1"/>
</dbReference>
<accession>A0ABM8HTD7</accession>
<evidence type="ECO:0000313" key="11">
    <source>
        <dbReference type="Proteomes" id="UP001319827"/>
    </source>
</evidence>
<keyword evidence="5" id="KW-0547">Nucleotide-binding</keyword>
<evidence type="ECO:0000256" key="5">
    <source>
        <dbReference type="ARBA" id="ARBA00022741"/>
    </source>
</evidence>
<dbReference type="PROSITE" id="PS50052">
    <property type="entry name" value="GUANYLATE_KINASE_2"/>
    <property type="match status" value="1"/>
</dbReference>
<sequence length="162" mass="18029">MRPGEKDGVDYHFVSAGAFEKMVAEGAFAEWAEVHGNRYGTALATLEEARAAGQDVLLDIDCQGAAQLKKNYRQGVFVFILPPDFQELRRRLVGRNTDSAEVIERRIANARGEIREAAWYDYIVVNDDFEQALAELKSIVLAEGCRSGRVLDGLKDVFEFGA</sequence>
<keyword evidence="11" id="KW-1185">Reference proteome</keyword>
<keyword evidence="6 10" id="KW-0418">Kinase</keyword>
<dbReference type="Gene3D" id="3.30.63.10">
    <property type="entry name" value="Guanylate Kinase phosphate binding domain"/>
    <property type="match status" value="1"/>
</dbReference>
<feature type="domain" description="Guanylate kinase-like" evidence="9">
    <location>
        <begin position="1"/>
        <end position="141"/>
    </location>
</feature>
<evidence type="ECO:0000313" key="10">
    <source>
        <dbReference type="EMBL" id="BCR05175.1"/>
    </source>
</evidence>
<dbReference type="SMART" id="SM00072">
    <property type="entry name" value="GuKc"/>
    <property type="match status" value="1"/>
</dbReference>
<reference evidence="10 11" key="1">
    <citation type="journal article" date="2016" name="C (Basel)">
        <title>Selective Growth of and Electricity Production by Marine Exoelectrogenic Bacteria in Self-Aggregated Hydrogel of Microbially Reduced Graphene Oxide.</title>
        <authorList>
            <person name="Yoshida N."/>
            <person name="Goto Y."/>
            <person name="Miyata Y."/>
        </authorList>
    </citation>
    <scope>NUCLEOTIDE SEQUENCE [LARGE SCALE GENOMIC DNA]</scope>
    <source>
        <strain evidence="10 11">NIT-T3</strain>
    </source>
</reference>
<dbReference type="PANTHER" id="PTHR23117">
    <property type="entry name" value="GUANYLATE KINASE-RELATED"/>
    <property type="match status" value="1"/>
</dbReference>
<dbReference type="InterPro" id="IPR017665">
    <property type="entry name" value="Guanylate_kinase"/>
</dbReference>
<evidence type="ECO:0000256" key="2">
    <source>
        <dbReference type="ARBA" id="ARBA00012961"/>
    </source>
</evidence>
<dbReference type="EC" id="2.7.4.8" evidence="2"/>
<evidence type="ECO:0000259" key="9">
    <source>
        <dbReference type="PROSITE" id="PS50052"/>
    </source>
</evidence>
<protein>
    <recommendedName>
        <fullName evidence="3">Guanylate kinase</fullName>
        <ecNumber evidence="2">2.7.4.8</ecNumber>
    </recommendedName>
    <alternativeName>
        <fullName evidence="8">GMP kinase</fullName>
    </alternativeName>
</protein>
<organism evidence="10 11">
    <name type="scientific">Desulfuromonas versatilis</name>
    <dbReference type="NCBI Taxonomy" id="2802975"/>
    <lineage>
        <taxon>Bacteria</taxon>
        <taxon>Pseudomonadati</taxon>
        <taxon>Thermodesulfobacteriota</taxon>
        <taxon>Desulfuromonadia</taxon>
        <taxon>Desulfuromonadales</taxon>
        <taxon>Desulfuromonadaceae</taxon>
        <taxon>Desulfuromonas</taxon>
    </lineage>
</organism>
<dbReference type="Proteomes" id="UP001319827">
    <property type="component" value="Chromosome"/>
</dbReference>
<evidence type="ECO:0000256" key="3">
    <source>
        <dbReference type="ARBA" id="ARBA00016296"/>
    </source>
</evidence>
<keyword evidence="4" id="KW-0808">Transferase</keyword>
<name>A0ABM8HTD7_9BACT</name>
<dbReference type="InterPro" id="IPR008145">
    <property type="entry name" value="GK/Ca_channel_bsu"/>
</dbReference>
<evidence type="ECO:0000256" key="6">
    <source>
        <dbReference type="ARBA" id="ARBA00022777"/>
    </source>
</evidence>
<dbReference type="InterPro" id="IPR008144">
    <property type="entry name" value="Guanylate_kin-like_dom"/>
</dbReference>
<proteinExistence type="inferred from homology"/>
<evidence type="ECO:0000256" key="1">
    <source>
        <dbReference type="ARBA" id="ARBA00005790"/>
    </source>
</evidence>
<dbReference type="InterPro" id="IPR027417">
    <property type="entry name" value="P-loop_NTPase"/>
</dbReference>
<comment type="similarity">
    <text evidence="1">Belongs to the guanylate kinase family.</text>
</comment>
<dbReference type="NCBIfam" id="TIGR03263">
    <property type="entry name" value="guanyl_kin"/>
    <property type="match status" value="1"/>
</dbReference>
<evidence type="ECO:0000256" key="4">
    <source>
        <dbReference type="ARBA" id="ARBA00022679"/>
    </source>
</evidence>
<keyword evidence="7" id="KW-0067">ATP-binding</keyword>
<reference evidence="10 11" key="2">
    <citation type="journal article" date="2021" name="Int. J. Syst. Evol. Microbiol.">
        <title>Isolation and Polyphasic Characterization of Desulfuromonas versatilis sp. Nov., an Electrogenic Bacteria Capable of Versatile Metabolism Isolated from a Graphene Oxide-Reducing Enrichment Culture.</title>
        <authorList>
            <person name="Xie L."/>
            <person name="Yoshida N."/>
            <person name="Ishii S."/>
            <person name="Meng L."/>
        </authorList>
    </citation>
    <scope>NUCLEOTIDE SEQUENCE [LARGE SCALE GENOMIC DNA]</scope>
    <source>
        <strain evidence="10 11">NIT-T3</strain>
    </source>
</reference>
<dbReference type="GO" id="GO:0016301">
    <property type="term" value="F:kinase activity"/>
    <property type="evidence" value="ECO:0007669"/>
    <property type="project" value="UniProtKB-KW"/>
</dbReference>
<dbReference type="PANTHER" id="PTHR23117:SF13">
    <property type="entry name" value="GUANYLATE KINASE"/>
    <property type="match status" value="1"/>
</dbReference>
<gene>
    <name evidence="10" type="primary">gmk</name>
    <name evidence="10" type="ORF">DESUT3_22440</name>
</gene>
<evidence type="ECO:0000256" key="8">
    <source>
        <dbReference type="ARBA" id="ARBA00030128"/>
    </source>
</evidence>
<evidence type="ECO:0000256" key="7">
    <source>
        <dbReference type="ARBA" id="ARBA00022840"/>
    </source>
</evidence>
<dbReference type="SUPFAM" id="SSF52540">
    <property type="entry name" value="P-loop containing nucleoside triphosphate hydrolases"/>
    <property type="match status" value="1"/>
</dbReference>
<dbReference type="Pfam" id="PF00625">
    <property type="entry name" value="Guanylate_kin"/>
    <property type="match status" value="1"/>
</dbReference>
<dbReference type="Gene3D" id="3.40.50.300">
    <property type="entry name" value="P-loop containing nucleotide triphosphate hydrolases"/>
    <property type="match status" value="1"/>
</dbReference>